<keyword evidence="2" id="KW-1185">Reference proteome</keyword>
<protein>
    <submittedName>
        <fullName evidence="1">Uncharacterized protein</fullName>
    </submittedName>
</protein>
<dbReference type="Ensembl" id="ENSOMET00000002868.1">
    <property type="protein sequence ID" value="ENSOMEP00000008184.1"/>
    <property type="gene ID" value="ENSOMEG00000009332.1"/>
</dbReference>
<reference evidence="1" key="2">
    <citation type="submission" date="2025-09" db="UniProtKB">
        <authorList>
            <consortium name="Ensembl"/>
        </authorList>
    </citation>
    <scope>IDENTIFICATION</scope>
</reference>
<accession>A0A3B3BS86</accession>
<name>A0A3B3BS86_ORYME</name>
<evidence type="ECO:0000313" key="1">
    <source>
        <dbReference type="Ensembl" id="ENSOMEP00000008184.1"/>
    </source>
</evidence>
<dbReference type="STRING" id="30732.ENSOMEP00000008184"/>
<evidence type="ECO:0000313" key="2">
    <source>
        <dbReference type="Proteomes" id="UP000261560"/>
    </source>
</evidence>
<proteinExistence type="predicted"/>
<dbReference type="Proteomes" id="UP000261560">
    <property type="component" value="Unplaced"/>
</dbReference>
<sequence length="56" mass="5829">SKTDKNWILGGKKYSGPCGGRDCSGGCKCFPEKGGRVSPLLAVEPSERADSLGLSQ</sequence>
<organism evidence="1 2">
    <name type="scientific">Oryzias melastigma</name>
    <name type="common">Marine medaka</name>
    <dbReference type="NCBI Taxonomy" id="30732"/>
    <lineage>
        <taxon>Eukaryota</taxon>
        <taxon>Metazoa</taxon>
        <taxon>Chordata</taxon>
        <taxon>Craniata</taxon>
        <taxon>Vertebrata</taxon>
        <taxon>Euteleostomi</taxon>
        <taxon>Actinopterygii</taxon>
        <taxon>Neopterygii</taxon>
        <taxon>Teleostei</taxon>
        <taxon>Neoteleostei</taxon>
        <taxon>Acanthomorphata</taxon>
        <taxon>Ovalentaria</taxon>
        <taxon>Atherinomorphae</taxon>
        <taxon>Beloniformes</taxon>
        <taxon>Adrianichthyidae</taxon>
        <taxon>Oryziinae</taxon>
        <taxon>Oryzias</taxon>
    </lineage>
</organism>
<dbReference type="PaxDb" id="30732-ENSOMEP00000008184"/>
<reference evidence="1" key="1">
    <citation type="submission" date="2025-08" db="UniProtKB">
        <authorList>
            <consortium name="Ensembl"/>
        </authorList>
    </citation>
    <scope>IDENTIFICATION</scope>
</reference>
<dbReference type="GeneTree" id="ENSGT01010000222796"/>
<dbReference type="AlphaFoldDB" id="A0A3B3BS86"/>